<feature type="domain" description="Peptidoglycan binding-like" evidence="1">
    <location>
        <begin position="10"/>
        <end position="64"/>
    </location>
</feature>
<accession>A0A944H7Y4</accession>
<dbReference type="Proteomes" id="UP000694660">
    <property type="component" value="Unassembled WGS sequence"/>
</dbReference>
<feature type="domain" description="N-acetylmuramidase" evidence="2">
    <location>
        <begin position="92"/>
        <end position="260"/>
    </location>
</feature>
<evidence type="ECO:0000259" key="1">
    <source>
        <dbReference type="Pfam" id="PF01471"/>
    </source>
</evidence>
<keyword evidence="4" id="KW-1185">Reference proteome</keyword>
<dbReference type="InterPro" id="IPR036366">
    <property type="entry name" value="PGBDSf"/>
</dbReference>
<evidence type="ECO:0000313" key="3">
    <source>
        <dbReference type="EMBL" id="MBT0961659.1"/>
    </source>
</evidence>
<dbReference type="Gene3D" id="1.10.101.10">
    <property type="entry name" value="PGBD-like superfamily/PGBD"/>
    <property type="match status" value="1"/>
</dbReference>
<dbReference type="SUPFAM" id="SSF47090">
    <property type="entry name" value="PGBD-like"/>
    <property type="match status" value="1"/>
</dbReference>
<sequence length="267" mass="28911">MTILRKGATGRAVTHLQGLLGAAGFPVVNDGWFGDTTEAAVLRAQIHLGIIPDGIAGPQTITALTAGRRDPRHMTYAAIERAAAELDAPISHILAIAQVESAGDGFLPDGRPKILYERHVMYRRLAAAGLDADALADRYPALVNPRRGGYMGGAFEHGRLKSARMIDDTAALESCSWGAFQIMGHHWQILGYDSVQHFVLCMQKDEDHHLAALVRFIVADPKLHAAVKSGKWPTVARLYNGPAYAEHAYDTRLATAARRYAVLEASA</sequence>
<dbReference type="Pfam" id="PF11860">
    <property type="entry name" value="Muramidase"/>
    <property type="match status" value="1"/>
</dbReference>
<evidence type="ECO:0000259" key="2">
    <source>
        <dbReference type="Pfam" id="PF11860"/>
    </source>
</evidence>
<dbReference type="EMBL" id="JAEKFT010000010">
    <property type="protein sequence ID" value="MBT0961659.1"/>
    <property type="molecule type" value="Genomic_DNA"/>
</dbReference>
<name>A0A944H7Y4_DENI1</name>
<dbReference type="RefSeq" id="WP_214361415.1">
    <property type="nucleotide sequence ID" value="NZ_JAEKFT010000010.1"/>
</dbReference>
<dbReference type="Pfam" id="PF01471">
    <property type="entry name" value="PG_binding_1"/>
    <property type="match status" value="1"/>
</dbReference>
<evidence type="ECO:0000313" key="4">
    <source>
        <dbReference type="Proteomes" id="UP000694660"/>
    </source>
</evidence>
<gene>
    <name evidence="3" type="ORF">I8J34_10800</name>
</gene>
<dbReference type="InterPro" id="IPR036365">
    <property type="entry name" value="PGBD-like_sf"/>
</dbReference>
<proteinExistence type="predicted"/>
<organism evidence="3 4">
    <name type="scientific">Denitromonas iodatirespirans</name>
    <dbReference type="NCBI Taxonomy" id="2795389"/>
    <lineage>
        <taxon>Bacteria</taxon>
        <taxon>Pseudomonadati</taxon>
        <taxon>Pseudomonadota</taxon>
        <taxon>Betaproteobacteria</taxon>
        <taxon>Rhodocyclales</taxon>
        <taxon>Zoogloeaceae</taxon>
        <taxon>Denitromonas</taxon>
    </lineage>
</organism>
<dbReference type="InterPro" id="IPR002477">
    <property type="entry name" value="Peptidoglycan-bd-like"/>
</dbReference>
<dbReference type="InterPro" id="IPR024408">
    <property type="entry name" value="Muramidase"/>
</dbReference>
<protein>
    <submittedName>
        <fullName evidence="3">N-acetylmuramidase family protein</fullName>
    </submittedName>
</protein>
<dbReference type="AlphaFoldDB" id="A0A944H7Y4"/>
<comment type="caution">
    <text evidence="3">The sequence shown here is derived from an EMBL/GenBank/DDBJ whole genome shotgun (WGS) entry which is preliminary data.</text>
</comment>
<reference evidence="4" key="1">
    <citation type="journal article" date="2022" name="ISME J.">
        <title>Genetic and phylogenetic analysis of dissimilatory iodate-reducing bacteria identifies potential niches across the world's oceans.</title>
        <authorList>
            <person name="Reyes-Umana V."/>
            <person name="Henning Z."/>
            <person name="Lee K."/>
            <person name="Barnum T.P."/>
            <person name="Coates J.D."/>
        </authorList>
    </citation>
    <scope>NUCLEOTIDE SEQUENCE [LARGE SCALE GENOMIC DNA]</scope>
    <source>
        <strain evidence="4">IR12</strain>
    </source>
</reference>